<dbReference type="Pfam" id="PF02861">
    <property type="entry name" value="Clp_N"/>
    <property type="match status" value="1"/>
</dbReference>
<keyword evidence="1" id="KW-0677">Repeat</keyword>
<proteinExistence type="predicted"/>
<feature type="domain" description="Clp R" evidence="2">
    <location>
        <begin position="1"/>
        <end position="157"/>
    </location>
</feature>
<gene>
    <name evidence="3" type="ORF">GCM10010191_52820</name>
</gene>
<evidence type="ECO:0000259" key="2">
    <source>
        <dbReference type="PROSITE" id="PS51903"/>
    </source>
</evidence>
<sequence>MSEVDRMLQGIIERAGEEARRDGAAAIEVGHLLLAIAADPDPTTREILASVGLDEQGAREALEREFEHSLDVVGVSASAFDLPPPSPAPKPPTRVGASFKLALERAIACCPRKRDLRPAHLLLGILQAEVGTVPRALELAGIDRSDIRERVGRALGE</sequence>
<evidence type="ECO:0000313" key="4">
    <source>
        <dbReference type="Proteomes" id="UP001501231"/>
    </source>
</evidence>
<dbReference type="PROSITE" id="PS51903">
    <property type="entry name" value="CLP_R"/>
    <property type="match status" value="1"/>
</dbReference>
<protein>
    <recommendedName>
        <fullName evidence="2">Clp R domain-containing protein</fullName>
    </recommendedName>
</protein>
<accession>A0ABN3JJT2</accession>
<dbReference type="SUPFAM" id="SSF81923">
    <property type="entry name" value="Double Clp-N motif"/>
    <property type="match status" value="1"/>
</dbReference>
<dbReference type="EMBL" id="BAAARW010000020">
    <property type="protein sequence ID" value="GAA2432271.1"/>
    <property type="molecule type" value="Genomic_DNA"/>
</dbReference>
<dbReference type="InterPro" id="IPR036628">
    <property type="entry name" value="Clp_N_dom_sf"/>
</dbReference>
<organism evidence="3 4">
    <name type="scientific">Actinomadura vinacea</name>
    <dbReference type="NCBI Taxonomy" id="115336"/>
    <lineage>
        <taxon>Bacteria</taxon>
        <taxon>Bacillati</taxon>
        <taxon>Actinomycetota</taxon>
        <taxon>Actinomycetes</taxon>
        <taxon>Streptosporangiales</taxon>
        <taxon>Thermomonosporaceae</taxon>
        <taxon>Actinomadura</taxon>
    </lineage>
</organism>
<dbReference type="Proteomes" id="UP001501231">
    <property type="component" value="Unassembled WGS sequence"/>
</dbReference>
<evidence type="ECO:0000256" key="1">
    <source>
        <dbReference type="PROSITE-ProRule" id="PRU01251"/>
    </source>
</evidence>
<comment type="caution">
    <text evidence="3">The sequence shown here is derived from an EMBL/GenBank/DDBJ whole genome shotgun (WGS) entry which is preliminary data.</text>
</comment>
<dbReference type="RefSeq" id="WP_344592410.1">
    <property type="nucleotide sequence ID" value="NZ_BAAARW010000020.1"/>
</dbReference>
<keyword evidence="4" id="KW-1185">Reference proteome</keyword>
<evidence type="ECO:0000313" key="3">
    <source>
        <dbReference type="EMBL" id="GAA2432271.1"/>
    </source>
</evidence>
<dbReference type="Gene3D" id="1.10.1780.10">
    <property type="entry name" value="Clp, N-terminal domain"/>
    <property type="match status" value="1"/>
</dbReference>
<reference evidence="3 4" key="1">
    <citation type="journal article" date="2019" name="Int. J. Syst. Evol. Microbiol.">
        <title>The Global Catalogue of Microorganisms (GCM) 10K type strain sequencing project: providing services to taxonomists for standard genome sequencing and annotation.</title>
        <authorList>
            <consortium name="The Broad Institute Genomics Platform"/>
            <consortium name="The Broad Institute Genome Sequencing Center for Infectious Disease"/>
            <person name="Wu L."/>
            <person name="Ma J."/>
        </authorList>
    </citation>
    <scope>NUCLEOTIDE SEQUENCE [LARGE SCALE GENOMIC DNA]</scope>
    <source>
        <strain evidence="3 4">JCM 3325</strain>
    </source>
</reference>
<name>A0ABN3JJT2_9ACTN</name>
<dbReference type="InterPro" id="IPR004176">
    <property type="entry name" value="Clp_R_N"/>
</dbReference>